<dbReference type="InterPro" id="IPR004360">
    <property type="entry name" value="Glyas_Fos-R_dOase_dom"/>
</dbReference>
<proteinExistence type="predicted"/>
<reference evidence="2 3" key="1">
    <citation type="submission" date="2023-11" db="EMBL/GenBank/DDBJ databases">
        <title>Arctic aerobic anoxygenic photoheterotroph Sediminicoccus rosea KRV36 adapts its photosynthesis to long days of polar summer.</title>
        <authorList>
            <person name="Tomasch J."/>
            <person name="Kopejtka K."/>
            <person name="Bily T."/>
            <person name="Gardiner A.T."/>
            <person name="Gardian Z."/>
            <person name="Shivaramu S."/>
            <person name="Koblizek M."/>
            <person name="Engelhardt F."/>
            <person name="Kaftan D."/>
        </authorList>
    </citation>
    <scope>NUCLEOTIDE SEQUENCE [LARGE SCALE GENOMIC DNA]</scope>
    <source>
        <strain evidence="2 3">R-30</strain>
    </source>
</reference>
<dbReference type="SUPFAM" id="SSF54593">
    <property type="entry name" value="Glyoxalase/Bleomycin resistance protein/Dihydroxybiphenyl dioxygenase"/>
    <property type="match status" value="1"/>
</dbReference>
<feature type="domain" description="VOC" evidence="1">
    <location>
        <begin position="3"/>
        <end position="124"/>
    </location>
</feature>
<gene>
    <name evidence="2" type="ORF">R9Z33_22885</name>
</gene>
<evidence type="ECO:0000313" key="3">
    <source>
        <dbReference type="Proteomes" id="UP001305521"/>
    </source>
</evidence>
<dbReference type="Pfam" id="PF00903">
    <property type="entry name" value="Glyoxalase"/>
    <property type="match status" value="1"/>
</dbReference>
<dbReference type="Pfam" id="PF01575">
    <property type="entry name" value="MaoC_dehydratas"/>
    <property type="match status" value="1"/>
</dbReference>
<evidence type="ECO:0000313" key="2">
    <source>
        <dbReference type="EMBL" id="WPB84923.1"/>
    </source>
</evidence>
<dbReference type="PROSITE" id="PS51819">
    <property type="entry name" value="VOC"/>
    <property type="match status" value="1"/>
</dbReference>
<dbReference type="Gene3D" id="3.10.129.10">
    <property type="entry name" value="Hotdog Thioesterase"/>
    <property type="match status" value="1"/>
</dbReference>
<accession>A0ABZ0PHV8</accession>
<sequence length="277" mass="29587">MTRLARVIRHVPDARASAAFYARAFGLTEKLALGEDYIAMETGETVLGFARQGFFERETGLHLGAPHGDSSQEIAFEVPDVAAAHARAQAEGATEVLAPVDKPWGQTISYLRDPDGGLVQLCSPLGAVAAPLYLEDLSPGQVFRAGPVTVTAQEIMDYAARFDPQPFHTDPVAAAEHPLFRGLAASGWHTAGLTMRLVVRAIGHLAGGIVGAGGELQWPRPTRPGDTLSVEIEVLEVTPSRSRPDRGSAVVRITTLNQAGEAVQVFTPRMVVPRRPS</sequence>
<keyword evidence="3" id="KW-1185">Reference proteome</keyword>
<organism evidence="2 3">
    <name type="scientific">Sediminicoccus rosea</name>
    <dbReference type="NCBI Taxonomy" id="1225128"/>
    <lineage>
        <taxon>Bacteria</taxon>
        <taxon>Pseudomonadati</taxon>
        <taxon>Pseudomonadota</taxon>
        <taxon>Alphaproteobacteria</taxon>
        <taxon>Acetobacterales</taxon>
        <taxon>Roseomonadaceae</taxon>
        <taxon>Sediminicoccus</taxon>
    </lineage>
</organism>
<dbReference type="InterPro" id="IPR029069">
    <property type="entry name" value="HotDog_dom_sf"/>
</dbReference>
<protein>
    <submittedName>
        <fullName evidence="2">MaoC/PaaZ C-terminal domain-containing protein</fullName>
    </submittedName>
</protein>
<dbReference type="InterPro" id="IPR052342">
    <property type="entry name" value="MCH/BMMD"/>
</dbReference>
<dbReference type="Gene3D" id="3.10.180.10">
    <property type="entry name" value="2,3-Dihydroxybiphenyl 1,2-Dioxygenase, domain 1"/>
    <property type="match status" value="1"/>
</dbReference>
<dbReference type="InterPro" id="IPR037523">
    <property type="entry name" value="VOC_core"/>
</dbReference>
<dbReference type="CDD" id="cd03454">
    <property type="entry name" value="YdeM"/>
    <property type="match status" value="1"/>
</dbReference>
<name>A0ABZ0PHV8_9PROT</name>
<dbReference type="PANTHER" id="PTHR43664:SF1">
    <property type="entry name" value="BETA-METHYLMALYL-COA DEHYDRATASE"/>
    <property type="match status" value="1"/>
</dbReference>
<dbReference type="Proteomes" id="UP001305521">
    <property type="component" value="Chromosome"/>
</dbReference>
<dbReference type="InterPro" id="IPR002539">
    <property type="entry name" value="MaoC-like_dom"/>
</dbReference>
<dbReference type="SUPFAM" id="SSF54637">
    <property type="entry name" value="Thioesterase/thiol ester dehydrase-isomerase"/>
    <property type="match status" value="1"/>
</dbReference>
<dbReference type="InterPro" id="IPR029068">
    <property type="entry name" value="Glyas_Bleomycin-R_OHBP_Dase"/>
</dbReference>
<evidence type="ECO:0000259" key="1">
    <source>
        <dbReference type="PROSITE" id="PS51819"/>
    </source>
</evidence>
<dbReference type="EMBL" id="CP137852">
    <property type="protein sequence ID" value="WPB84923.1"/>
    <property type="molecule type" value="Genomic_DNA"/>
</dbReference>
<dbReference type="PANTHER" id="PTHR43664">
    <property type="entry name" value="MONOAMINE OXIDASE-RELATED"/>
    <property type="match status" value="1"/>
</dbReference>
<dbReference type="RefSeq" id="WP_318648886.1">
    <property type="nucleotide sequence ID" value="NZ_CP137852.1"/>
</dbReference>